<dbReference type="Proteomes" id="UP000288805">
    <property type="component" value="Unassembled WGS sequence"/>
</dbReference>
<organism evidence="3 4">
    <name type="scientific">Vitis vinifera</name>
    <name type="common">Grape</name>
    <dbReference type="NCBI Taxonomy" id="29760"/>
    <lineage>
        <taxon>Eukaryota</taxon>
        <taxon>Viridiplantae</taxon>
        <taxon>Streptophyta</taxon>
        <taxon>Embryophyta</taxon>
        <taxon>Tracheophyta</taxon>
        <taxon>Spermatophyta</taxon>
        <taxon>Magnoliopsida</taxon>
        <taxon>eudicotyledons</taxon>
        <taxon>Gunneridae</taxon>
        <taxon>Pentapetalae</taxon>
        <taxon>rosids</taxon>
        <taxon>Vitales</taxon>
        <taxon>Vitaceae</taxon>
        <taxon>Viteae</taxon>
        <taxon>Vitis</taxon>
    </lineage>
</organism>
<keyword evidence="2" id="KW-0472">Membrane</keyword>
<comment type="caution">
    <text evidence="3">The sequence shown here is derived from an EMBL/GenBank/DDBJ whole genome shotgun (WGS) entry which is preliminary data.</text>
</comment>
<keyword evidence="2" id="KW-0812">Transmembrane</keyword>
<keyword evidence="2" id="KW-1133">Transmembrane helix</keyword>
<dbReference type="AlphaFoldDB" id="A0A438FVD6"/>
<evidence type="ECO:0000313" key="3">
    <source>
        <dbReference type="EMBL" id="RVW63922.1"/>
    </source>
</evidence>
<feature type="transmembrane region" description="Helical" evidence="2">
    <location>
        <begin position="192"/>
        <end position="210"/>
    </location>
</feature>
<evidence type="ECO:0000256" key="1">
    <source>
        <dbReference type="SAM" id="MobiDB-lite"/>
    </source>
</evidence>
<protein>
    <submittedName>
        <fullName evidence="3">Uncharacterized protein</fullName>
    </submittedName>
</protein>
<dbReference type="EMBL" id="QGNW01000728">
    <property type="protein sequence ID" value="RVW63922.1"/>
    <property type="molecule type" value="Genomic_DNA"/>
</dbReference>
<name>A0A438FVD6_VITVI</name>
<accession>A0A438FVD6</accession>
<feature type="region of interest" description="Disordered" evidence="1">
    <location>
        <begin position="1"/>
        <end position="20"/>
    </location>
</feature>
<gene>
    <name evidence="3" type="ORF">CK203_056782</name>
</gene>
<evidence type="ECO:0000256" key="2">
    <source>
        <dbReference type="SAM" id="Phobius"/>
    </source>
</evidence>
<reference evidence="3 4" key="1">
    <citation type="journal article" date="2018" name="PLoS Genet.">
        <title>Population sequencing reveals clonal diversity and ancestral inbreeding in the grapevine cultivar Chardonnay.</title>
        <authorList>
            <person name="Roach M.J."/>
            <person name="Johnson D.L."/>
            <person name="Bohlmann J."/>
            <person name="van Vuuren H.J."/>
            <person name="Jones S.J."/>
            <person name="Pretorius I.S."/>
            <person name="Schmidt S.A."/>
            <person name="Borneman A.R."/>
        </authorList>
    </citation>
    <scope>NUCLEOTIDE SEQUENCE [LARGE SCALE GENOMIC DNA]</scope>
    <source>
        <strain evidence="4">cv. Chardonnay</strain>
        <tissue evidence="3">Leaf</tissue>
    </source>
</reference>
<sequence>MLGQVVRAHPPKPESDFGNGWKLQEREKKRAHNILSSVLGNHHLYKATGGCVRQCVMTQLAILSCQPTRASHIREDLRLSGRCGQLSSANGLNRMSSDALKVVRAVMKEVTHGLARTMPPGRLVEVFVVDTWHKAPTRPPFNMCTYVRGTPKPFGISLGRFLFLRLFLNIIPFALCILQSPVIAFLLPYHSLSLTALAFYTTVTSVAVHLPSGPIIFTSFVCDSSSSVSDYNMGAAACRMLGFLVVSRKGNCRWCQVDNGLIRTRAFVVWFLLGSRPLWGMVKREALGEVCLVGLTRPIASECHHEGVSLLPTQLGALQRSVWVAIRLMGGGLVSIEKEVLFIYTIKMSRKEIFSLSAHIPSLQLVIRLLDSTKGVTKGHVVVLALRLTHMSIQIKNLNLVERGERPTEFASSGPGLPAVRHPHPSSFYVLSTSGTNQDSIGSPSVGDSLNQELELVVPCITLKPEGEGGREEEEQQQMALNLRVDFKERQRKRHSEALSTIPPPAKKTPQRFLARSRFWMLLWCRCLLLMS</sequence>
<proteinExistence type="predicted"/>
<feature type="transmembrane region" description="Helical" evidence="2">
    <location>
        <begin position="162"/>
        <end position="186"/>
    </location>
</feature>
<evidence type="ECO:0000313" key="4">
    <source>
        <dbReference type="Proteomes" id="UP000288805"/>
    </source>
</evidence>